<dbReference type="RefSeq" id="WP_345049599.1">
    <property type="nucleotide sequence ID" value="NZ_BAABDK010000001.1"/>
</dbReference>
<organism evidence="2 3">
    <name type="scientific">Hymenobacter glaciei</name>
    <dbReference type="NCBI Taxonomy" id="877209"/>
    <lineage>
        <taxon>Bacteria</taxon>
        <taxon>Pseudomonadati</taxon>
        <taxon>Bacteroidota</taxon>
        <taxon>Cytophagia</taxon>
        <taxon>Cytophagales</taxon>
        <taxon>Hymenobacteraceae</taxon>
        <taxon>Hymenobacter</taxon>
    </lineage>
</organism>
<feature type="transmembrane region" description="Helical" evidence="1">
    <location>
        <begin position="116"/>
        <end position="140"/>
    </location>
</feature>
<protein>
    <recommendedName>
        <fullName evidence="4">DUF4199 domain-containing protein</fullName>
    </recommendedName>
</protein>
<keyword evidence="3" id="KW-1185">Reference proteome</keyword>
<feature type="transmembrane region" description="Helical" evidence="1">
    <location>
        <begin position="41"/>
        <end position="58"/>
    </location>
</feature>
<accession>A0ABP7T9U0</accession>
<keyword evidence="1" id="KW-0472">Membrane</keyword>
<dbReference type="Proteomes" id="UP001501469">
    <property type="component" value="Unassembled WGS sequence"/>
</dbReference>
<proteinExistence type="predicted"/>
<keyword evidence="1" id="KW-0812">Transmembrane</keyword>
<evidence type="ECO:0008006" key="4">
    <source>
        <dbReference type="Google" id="ProtNLM"/>
    </source>
</evidence>
<sequence>MNDQHLTSEKNGLRMGLFTALGLMAYTGIAALTGFLGTIEAGALDIVLLAAGVVLAIRRLKRSCGDRMTYFGGFSTGIITALVASVLLGAFFWLLGGISQSAIRQIQARDLFGSDLGVLISGLGIILLGTMTGVITSLVAMQYFKSAQHQGIGEVERV</sequence>
<name>A0ABP7T9U0_9BACT</name>
<evidence type="ECO:0000256" key="1">
    <source>
        <dbReference type="SAM" id="Phobius"/>
    </source>
</evidence>
<dbReference type="EMBL" id="BAABDK010000001">
    <property type="protein sequence ID" value="GAA4023141.1"/>
    <property type="molecule type" value="Genomic_DNA"/>
</dbReference>
<evidence type="ECO:0000313" key="3">
    <source>
        <dbReference type="Proteomes" id="UP001501469"/>
    </source>
</evidence>
<keyword evidence="1" id="KW-1133">Transmembrane helix</keyword>
<reference evidence="3" key="1">
    <citation type="journal article" date="2019" name="Int. J. Syst. Evol. Microbiol.">
        <title>The Global Catalogue of Microorganisms (GCM) 10K type strain sequencing project: providing services to taxonomists for standard genome sequencing and annotation.</title>
        <authorList>
            <consortium name="The Broad Institute Genomics Platform"/>
            <consortium name="The Broad Institute Genome Sequencing Center for Infectious Disease"/>
            <person name="Wu L."/>
            <person name="Ma J."/>
        </authorList>
    </citation>
    <scope>NUCLEOTIDE SEQUENCE [LARGE SCALE GENOMIC DNA]</scope>
    <source>
        <strain evidence="3">JCM 17225</strain>
    </source>
</reference>
<comment type="caution">
    <text evidence="2">The sequence shown here is derived from an EMBL/GenBank/DDBJ whole genome shotgun (WGS) entry which is preliminary data.</text>
</comment>
<evidence type="ECO:0000313" key="2">
    <source>
        <dbReference type="EMBL" id="GAA4023141.1"/>
    </source>
</evidence>
<gene>
    <name evidence="2" type="ORF">GCM10022409_03710</name>
</gene>
<feature type="transmembrane region" description="Helical" evidence="1">
    <location>
        <begin position="12"/>
        <end position="35"/>
    </location>
</feature>
<feature type="transmembrane region" description="Helical" evidence="1">
    <location>
        <begin position="70"/>
        <end position="96"/>
    </location>
</feature>